<evidence type="ECO:0000313" key="2">
    <source>
        <dbReference type="EMBL" id="OZC02634.1"/>
    </source>
</evidence>
<sequence>MTCPDRPHDLDLLLAGEPTAPDVQTHLDVCETCAAEAALARRVDSVFAARGAVTAPPALIEAALAQARREASRESASGARTLAADRPARASGARGAVASRTDSRLWRVGGVTLAALLLAALSWTALRPDSTPQEAVVAENETPLAPPPLADDSLDTPQEDGARPEAPLAPEAETAPEPDRVAQTPRPAPRRVAPRAPRRRAARPDSSPEAPAPQPTPDTVQDPLVADAEPTPTPQDIDRAQADLELAFTLIAGAQRQAGRAVRSEAGALSSTLDQTLPF</sequence>
<dbReference type="Proteomes" id="UP000216446">
    <property type="component" value="Unassembled WGS sequence"/>
</dbReference>
<gene>
    <name evidence="2" type="ORF">BSZ36_06385</name>
</gene>
<feature type="region of interest" description="Disordered" evidence="1">
    <location>
        <begin position="71"/>
        <end position="99"/>
    </location>
</feature>
<dbReference type="RefSeq" id="WP_094547098.1">
    <property type="nucleotide sequence ID" value="NZ_MQWB01000001.1"/>
</dbReference>
<dbReference type="InParanoid" id="A0A259TYI6"/>
<evidence type="ECO:0008006" key="4">
    <source>
        <dbReference type="Google" id="ProtNLM"/>
    </source>
</evidence>
<accession>A0A259TYI6</accession>
<feature type="region of interest" description="Disordered" evidence="1">
    <location>
        <begin position="132"/>
        <end position="241"/>
    </location>
</feature>
<dbReference type="EMBL" id="MQWB01000001">
    <property type="protein sequence ID" value="OZC02634.1"/>
    <property type="molecule type" value="Genomic_DNA"/>
</dbReference>
<reference evidence="2 3" key="1">
    <citation type="submission" date="2016-11" db="EMBL/GenBank/DDBJ databases">
        <title>Study of marine rhodopsin-containing bacteria.</title>
        <authorList>
            <person name="Yoshizawa S."/>
            <person name="Kumagai Y."/>
            <person name="Kogure K."/>
        </authorList>
    </citation>
    <scope>NUCLEOTIDE SEQUENCE [LARGE SCALE GENOMIC DNA]</scope>
    <source>
        <strain evidence="2 3">SG-29</strain>
    </source>
</reference>
<feature type="region of interest" description="Disordered" evidence="1">
    <location>
        <begin position="255"/>
        <end position="279"/>
    </location>
</feature>
<feature type="compositionally biased region" description="Basic residues" evidence="1">
    <location>
        <begin position="188"/>
        <end position="201"/>
    </location>
</feature>
<feature type="compositionally biased region" description="Polar residues" evidence="1">
    <location>
        <begin position="269"/>
        <end position="279"/>
    </location>
</feature>
<keyword evidence="3" id="KW-1185">Reference proteome</keyword>
<name>A0A259TYI6_9BACT</name>
<feature type="compositionally biased region" description="Low complexity" evidence="1">
    <location>
        <begin position="89"/>
        <end position="99"/>
    </location>
</feature>
<protein>
    <recommendedName>
        <fullName evidence="4">Zinc-finger domain-containing protein</fullName>
    </recommendedName>
</protein>
<evidence type="ECO:0000313" key="3">
    <source>
        <dbReference type="Proteomes" id="UP000216446"/>
    </source>
</evidence>
<dbReference type="AlphaFoldDB" id="A0A259TYI6"/>
<comment type="caution">
    <text evidence="2">The sequence shown here is derived from an EMBL/GenBank/DDBJ whole genome shotgun (WGS) entry which is preliminary data.</text>
</comment>
<evidence type="ECO:0000256" key="1">
    <source>
        <dbReference type="SAM" id="MobiDB-lite"/>
    </source>
</evidence>
<dbReference type="OrthoDB" id="5185837at2"/>
<feature type="compositionally biased region" description="Low complexity" evidence="1">
    <location>
        <begin position="164"/>
        <end position="187"/>
    </location>
</feature>
<organism evidence="2 3">
    <name type="scientific">Rubricoccus marinus</name>
    <dbReference type="NCBI Taxonomy" id="716817"/>
    <lineage>
        <taxon>Bacteria</taxon>
        <taxon>Pseudomonadati</taxon>
        <taxon>Rhodothermota</taxon>
        <taxon>Rhodothermia</taxon>
        <taxon>Rhodothermales</taxon>
        <taxon>Rubricoccaceae</taxon>
        <taxon>Rubricoccus</taxon>
    </lineage>
</organism>
<proteinExistence type="predicted"/>